<name>A0A1L4D3H7_9BACT</name>
<feature type="compositionally biased region" description="Polar residues" evidence="1">
    <location>
        <begin position="56"/>
        <end position="72"/>
    </location>
</feature>
<dbReference type="KEGG" id="saqi:AXG55_12880"/>
<evidence type="ECO:0000256" key="1">
    <source>
        <dbReference type="SAM" id="MobiDB-lite"/>
    </source>
</evidence>
<evidence type="ECO:0000256" key="2">
    <source>
        <dbReference type="SAM" id="Phobius"/>
    </source>
</evidence>
<reference evidence="3 4" key="1">
    <citation type="submission" date="2016-10" db="EMBL/GenBank/DDBJ databases">
        <title>Silvanigrella aquatica sp. nov., isolated from a freshwater lake located in the Black Forest, Germany, description of Silvanigrellaceae fam. nov., Silvanigrellales ord. nov., reclassification of the order Bdellovibrionales in the class Oligoflexia, reclassification of the families Bacteriovoracaceae and Halobacteriovoraceae in the new order Bacteriovoracales ord. nov., and reclassification of the family Pseudobacteriovoracaceae in the order Oligoflexiales.</title>
        <authorList>
            <person name="Hahn M.W."/>
            <person name="Schmidt J."/>
            <person name="Koll U."/>
            <person name="Rohde M."/>
            <person name="Verbag S."/>
            <person name="Pitt A."/>
            <person name="Nakai R."/>
            <person name="Naganuma T."/>
            <person name="Lang E."/>
        </authorList>
    </citation>
    <scope>NUCLEOTIDE SEQUENCE [LARGE SCALE GENOMIC DNA]</scope>
    <source>
        <strain evidence="3 4">MWH-Nonnen-W8red</strain>
    </source>
</reference>
<dbReference type="EMBL" id="CP017834">
    <property type="protein sequence ID" value="APJ04741.1"/>
    <property type="molecule type" value="Genomic_DNA"/>
</dbReference>
<keyword evidence="4" id="KW-1185">Reference proteome</keyword>
<feature type="transmembrane region" description="Helical" evidence="2">
    <location>
        <begin position="89"/>
        <end position="114"/>
    </location>
</feature>
<organism evidence="3 4">
    <name type="scientific">Silvanigrella aquatica</name>
    <dbReference type="NCBI Taxonomy" id="1915309"/>
    <lineage>
        <taxon>Bacteria</taxon>
        <taxon>Pseudomonadati</taxon>
        <taxon>Bdellovibrionota</taxon>
        <taxon>Oligoflexia</taxon>
        <taxon>Silvanigrellales</taxon>
        <taxon>Silvanigrellaceae</taxon>
        <taxon>Silvanigrella</taxon>
    </lineage>
</organism>
<dbReference type="RefSeq" id="WP_148698499.1">
    <property type="nucleotide sequence ID" value="NZ_CP017834.1"/>
</dbReference>
<evidence type="ECO:0000313" key="3">
    <source>
        <dbReference type="EMBL" id="APJ04741.1"/>
    </source>
</evidence>
<sequence length="115" mass="13027">MVKNLFQLYSFVASTNENNSGAKIIQFSDHKHKSEHKKLKQPSVRGGHNDSLARNVKNQHTVKSHNPSSYKSFNKVKKSPKSKFSLASLLFYTFAIFGILFGLFILFGGLSLFFK</sequence>
<gene>
    <name evidence="3" type="ORF">AXG55_12880</name>
</gene>
<keyword evidence="2" id="KW-0472">Membrane</keyword>
<keyword evidence="2" id="KW-1133">Transmembrane helix</keyword>
<keyword evidence="2" id="KW-0812">Transmembrane</keyword>
<feature type="compositionally biased region" description="Basic residues" evidence="1">
    <location>
        <begin position="30"/>
        <end position="40"/>
    </location>
</feature>
<accession>A0A1L4D3H7</accession>
<dbReference type="OrthoDB" id="9903567at2"/>
<evidence type="ECO:0000313" key="4">
    <source>
        <dbReference type="Proteomes" id="UP000184731"/>
    </source>
</evidence>
<feature type="region of interest" description="Disordered" evidence="1">
    <location>
        <begin position="27"/>
        <end position="75"/>
    </location>
</feature>
<protein>
    <submittedName>
        <fullName evidence="3">Uncharacterized protein</fullName>
    </submittedName>
</protein>
<dbReference type="Proteomes" id="UP000184731">
    <property type="component" value="Chromosome"/>
</dbReference>
<dbReference type="AlphaFoldDB" id="A0A1L4D3H7"/>
<proteinExistence type="predicted"/>